<proteinExistence type="predicted"/>
<reference evidence="1 2" key="1">
    <citation type="submission" date="2013-09" db="EMBL/GenBank/DDBJ databases">
        <title>High correlation between genotypes and phenotypes of environmental bacteria Comamonas testosteroni strains.</title>
        <authorList>
            <person name="Liu L."/>
            <person name="Zhu W."/>
            <person name="Xia X."/>
            <person name="Xu B."/>
            <person name="Luo M."/>
            <person name="Wang G."/>
        </authorList>
    </citation>
    <scope>NUCLEOTIDE SEQUENCE [LARGE SCALE GENOMIC DNA]</scope>
    <source>
        <strain evidence="1 2">DF2</strain>
    </source>
</reference>
<gene>
    <name evidence="1" type="ORF">P608_25020</name>
</gene>
<comment type="caution">
    <text evidence="1">The sequence shown here is derived from an EMBL/GenBank/DDBJ whole genome shotgun (WGS) entry which is preliminary data.</text>
</comment>
<dbReference type="Proteomes" id="UP000029549">
    <property type="component" value="Unassembled WGS sequence"/>
</dbReference>
<dbReference type="EMBL" id="AWTP01000165">
    <property type="protein sequence ID" value="KGH03574.1"/>
    <property type="molecule type" value="Genomic_DNA"/>
</dbReference>
<organism evidence="1 2">
    <name type="scientific">Comamonas thiooxydans</name>
    <dbReference type="NCBI Taxonomy" id="363952"/>
    <lineage>
        <taxon>Bacteria</taxon>
        <taxon>Pseudomonadati</taxon>
        <taxon>Pseudomonadota</taxon>
        <taxon>Betaproteobacteria</taxon>
        <taxon>Burkholderiales</taxon>
        <taxon>Comamonadaceae</taxon>
        <taxon>Comamonas</taxon>
    </lineage>
</organism>
<name>A0A0E3BQH6_9BURK</name>
<accession>A0A0E3BQH6</accession>
<sequence length="180" mass="20274">MINECKNIIRAEQEGRVSVVMTGPEIEVGPFVLFSTGLGDAWLLSPDEELCMCLMWHGAVNEPQIQDTPTQIKIGWDARYQLIGPFMHLEPIDHRIKAQAVGGYPLDGVRSFIDKAQSFEQRFLSVIEQEDSIPLDEVVISDLVRQGWDGQELRTYAVDGFRYSPSRNSILSPTFSSDDL</sequence>
<keyword evidence="2" id="KW-1185">Reference proteome</keyword>
<evidence type="ECO:0000313" key="1">
    <source>
        <dbReference type="EMBL" id="KGH03574.1"/>
    </source>
</evidence>
<protein>
    <submittedName>
        <fullName evidence="1">Uncharacterized protein</fullName>
    </submittedName>
</protein>
<dbReference type="AlphaFoldDB" id="A0A0E3BQH6"/>
<evidence type="ECO:0000313" key="2">
    <source>
        <dbReference type="Proteomes" id="UP000029549"/>
    </source>
</evidence>